<feature type="domain" description="S-adenosyl-l-methionine hydroxide adenosyltransferase N-terminal" evidence="3">
    <location>
        <begin position="8"/>
        <end position="152"/>
    </location>
</feature>
<dbReference type="Pfam" id="PF01887">
    <property type="entry name" value="SAM_HAT_N"/>
    <property type="match status" value="1"/>
</dbReference>
<evidence type="ECO:0000256" key="1">
    <source>
        <dbReference type="ARBA" id="ARBA00022691"/>
    </source>
</evidence>
<dbReference type="InterPro" id="IPR046470">
    <property type="entry name" value="SAM_HAT_C"/>
</dbReference>
<dbReference type="EMBL" id="LT828648">
    <property type="protein sequence ID" value="SLM50153.1"/>
    <property type="molecule type" value="Genomic_DNA"/>
</dbReference>
<dbReference type="OrthoDB" id="9792195at2"/>
<dbReference type="Gene3D" id="2.40.30.90">
    <property type="entry name" value="Bacterial fluorinating enzyme like"/>
    <property type="match status" value="1"/>
</dbReference>
<dbReference type="InterPro" id="IPR002747">
    <property type="entry name" value="SAM_OH_AdoTrfase"/>
</dbReference>
<dbReference type="STRING" id="1325564.NSJP_3986"/>
<proteinExistence type="inferred from homology"/>
<dbReference type="PIRSF" id="PIRSF006779">
    <property type="entry name" value="UCP006779"/>
    <property type="match status" value="1"/>
</dbReference>
<sequence>MPHPAGLITLLTDFGTADWFVASMKGVILSINPQATIVDLTHEIPPHAVGNAAYVLASCCRSFPTGTVHVAVVDPGVGSQRRPLIVQTARYFFLAPDNGLLSHALGQEENVEVREIENRRYRLEPLGRTFDGRDVFAPAAAWLTKKESLPSFGSLLQSYENLQVRMPQWEQREGRAALTGEVAYIDRFGNLITNLSADHVKQWQEATKRSRPVIQFSGHRIDGLVGSYREGERHRPHALINSGGYVEIFLSESNASVRLSVMNGEPVCLT</sequence>
<reference evidence="5 6" key="1">
    <citation type="submission" date="2017-03" db="EMBL/GenBank/DDBJ databases">
        <authorList>
            <person name="Afonso C.L."/>
            <person name="Miller P.J."/>
            <person name="Scott M.A."/>
            <person name="Spackman E."/>
            <person name="Goraichik I."/>
            <person name="Dimitrov K.M."/>
            <person name="Suarez D.L."/>
            <person name="Swayne D.E."/>
        </authorList>
    </citation>
    <scope>NUCLEOTIDE SEQUENCE [LARGE SCALE GENOMIC DNA]</scope>
    <source>
        <strain evidence="5">Genome sequencing of Nitrospira japonica strain NJ11</strain>
    </source>
</reference>
<evidence type="ECO:0000256" key="2">
    <source>
        <dbReference type="ARBA" id="ARBA00024035"/>
    </source>
</evidence>
<dbReference type="PANTHER" id="PTHR35092:SF1">
    <property type="entry name" value="CHLORINASE MJ1651"/>
    <property type="match status" value="1"/>
</dbReference>
<dbReference type="SUPFAM" id="SSF101852">
    <property type="entry name" value="Bacterial fluorinating enzyme, C-terminal domain"/>
    <property type="match status" value="1"/>
</dbReference>
<dbReference type="InterPro" id="IPR046469">
    <property type="entry name" value="SAM_HAT_N"/>
</dbReference>
<protein>
    <recommendedName>
        <fullName evidence="7">Adenosyl-chloride synthase</fullName>
    </recommendedName>
</protein>
<name>A0A1W1IBK9_9BACT</name>
<evidence type="ECO:0000259" key="4">
    <source>
        <dbReference type="Pfam" id="PF20257"/>
    </source>
</evidence>
<keyword evidence="1" id="KW-0949">S-adenosyl-L-methionine</keyword>
<dbReference type="AlphaFoldDB" id="A0A1W1IBK9"/>
<dbReference type="Proteomes" id="UP000192042">
    <property type="component" value="Chromosome I"/>
</dbReference>
<dbReference type="KEGG" id="nja:NSJP_3986"/>
<dbReference type="Pfam" id="PF20257">
    <property type="entry name" value="SAM_HAT_C"/>
    <property type="match status" value="1"/>
</dbReference>
<comment type="similarity">
    <text evidence="2">Belongs to the SAM hydrolase / SAM-dependent halogenase family.</text>
</comment>
<evidence type="ECO:0000259" key="3">
    <source>
        <dbReference type="Pfam" id="PF01887"/>
    </source>
</evidence>
<evidence type="ECO:0000313" key="5">
    <source>
        <dbReference type="EMBL" id="SLM50153.1"/>
    </source>
</evidence>
<dbReference type="InterPro" id="IPR023227">
    <property type="entry name" value="SAM_OH_AdoTrfase_C_sf"/>
</dbReference>
<keyword evidence="6" id="KW-1185">Reference proteome</keyword>
<gene>
    <name evidence="5" type="ORF">NSJP_3986</name>
</gene>
<accession>A0A1W1IBK9</accession>
<dbReference type="SUPFAM" id="SSF102522">
    <property type="entry name" value="Bacterial fluorinating enzyme, N-terminal domain"/>
    <property type="match status" value="1"/>
</dbReference>
<dbReference type="InterPro" id="IPR023228">
    <property type="entry name" value="SAM_OH_AdoTrfase_N_sf"/>
</dbReference>
<dbReference type="PANTHER" id="PTHR35092">
    <property type="entry name" value="CHLORINASE MJ1651"/>
    <property type="match status" value="1"/>
</dbReference>
<dbReference type="Gene3D" id="3.40.50.10790">
    <property type="entry name" value="S-adenosyl-l-methionine hydroxide adenosyltransferase, N-terminal"/>
    <property type="match status" value="1"/>
</dbReference>
<evidence type="ECO:0000313" key="6">
    <source>
        <dbReference type="Proteomes" id="UP000192042"/>
    </source>
</evidence>
<evidence type="ECO:0008006" key="7">
    <source>
        <dbReference type="Google" id="ProtNLM"/>
    </source>
</evidence>
<feature type="domain" description="S-adenosyl-l-methionine hydroxide adenosyltransferase C-terminal" evidence="4">
    <location>
        <begin position="180"/>
        <end position="267"/>
    </location>
</feature>
<organism evidence="5 6">
    <name type="scientific">Nitrospira japonica</name>
    <dbReference type="NCBI Taxonomy" id="1325564"/>
    <lineage>
        <taxon>Bacteria</taxon>
        <taxon>Pseudomonadati</taxon>
        <taxon>Nitrospirota</taxon>
        <taxon>Nitrospiria</taxon>
        <taxon>Nitrospirales</taxon>
        <taxon>Nitrospiraceae</taxon>
        <taxon>Nitrospira</taxon>
    </lineage>
</organism>